<gene>
    <name evidence="3" type="ORF">ENKNEFLB_03706</name>
</gene>
<evidence type="ECO:0000313" key="3">
    <source>
        <dbReference type="EMBL" id="QVT81298.1"/>
    </source>
</evidence>
<dbReference type="Pfam" id="PF20177">
    <property type="entry name" value="DUF6542"/>
    <property type="match status" value="1"/>
</dbReference>
<dbReference type="InterPro" id="IPR046672">
    <property type="entry name" value="DUF6542"/>
</dbReference>
<name>A0ABX8EL86_9ACTN</name>
<sequence length="150" mass="15811">MSARTLWEEGRQPGHEVVALAAALTMTAVTVDLLLDDSLSFFFDLSFVAVCVGMALAVRPRDFFTIGVLPPLLMLAVCVLLAIADTDVLARSSDGVVQATVTGLAHHMVALGTGYALCLAVLVVRQRATRRVAPASEPVAAAPQPDRRVG</sequence>
<accession>A0ABX8EL86</accession>
<keyword evidence="1" id="KW-0472">Membrane</keyword>
<dbReference type="Proteomes" id="UP000679307">
    <property type="component" value="Chromosome"/>
</dbReference>
<organism evidence="3 4">
    <name type="scientific">Nocardioides aquaticus</name>
    <dbReference type="NCBI Taxonomy" id="160826"/>
    <lineage>
        <taxon>Bacteria</taxon>
        <taxon>Bacillati</taxon>
        <taxon>Actinomycetota</taxon>
        <taxon>Actinomycetes</taxon>
        <taxon>Propionibacteriales</taxon>
        <taxon>Nocardioidaceae</taxon>
        <taxon>Nocardioides</taxon>
    </lineage>
</organism>
<feature type="domain" description="DUF6542" evidence="2">
    <location>
        <begin position="13"/>
        <end position="131"/>
    </location>
</feature>
<reference evidence="3 4" key="1">
    <citation type="submission" date="2021-05" db="EMBL/GenBank/DDBJ databases">
        <title>Complete genome of Nocardioides aquaticus KCTC 9944T isolated from meromictic and hypersaline Ekho Lake, Antarctica.</title>
        <authorList>
            <person name="Hwang K."/>
            <person name="Kim K.M."/>
            <person name="Choe H."/>
        </authorList>
    </citation>
    <scope>NUCLEOTIDE SEQUENCE [LARGE SCALE GENOMIC DNA]</scope>
    <source>
        <strain evidence="3 4">KCTC 9944</strain>
    </source>
</reference>
<evidence type="ECO:0000256" key="1">
    <source>
        <dbReference type="SAM" id="Phobius"/>
    </source>
</evidence>
<feature type="transmembrane region" description="Helical" evidence="1">
    <location>
        <begin position="63"/>
        <end position="84"/>
    </location>
</feature>
<keyword evidence="4" id="KW-1185">Reference proteome</keyword>
<evidence type="ECO:0000259" key="2">
    <source>
        <dbReference type="Pfam" id="PF20177"/>
    </source>
</evidence>
<dbReference type="EMBL" id="CP075371">
    <property type="protein sequence ID" value="QVT81298.1"/>
    <property type="molecule type" value="Genomic_DNA"/>
</dbReference>
<feature type="transmembrane region" description="Helical" evidence="1">
    <location>
        <begin position="41"/>
        <end position="58"/>
    </location>
</feature>
<keyword evidence="1" id="KW-1133">Transmembrane helix</keyword>
<keyword evidence="1" id="KW-0812">Transmembrane</keyword>
<feature type="transmembrane region" description="Helical" evidence="1">
    <location>
        <begin position="17"/>
        <end position="35"/>
    </location>
</feature>
<proteinExistence type="predicted"/>
<dbReference type="RefSeq" id="WP_214056688.1">
    <property type="nucleotide sequence ID" value="NZ_BAAAHS010000053.1"/>
</dbReference>
<feature type="transmembrane region" description="Helical" evidence="1">
    <location>
        <begin position="104"/>
        <end position="124"/>
    </location>
</feature>
<protein>
    <recommendedName>
        <fullName evidence="2">DUF6542 domain-containing protein</fullName>
    </recommendedName>
</protein>
<evidence type="ECO:0000313" key="4">
    <source>
        <dbReference type="Proteomes" id="UP000679307"/>
    </source>
</evidence>